<keyword evidence="3" id="KW-1185">Reference proteome</keyword>
<reference evidence="2" key="1">
    <citation type="submission" date="2023-03" db="EMBL/GenBank/DDBJ databases">
        <title>Massive genome expansion in bonnet fungi (Mycena s.s.) driven by repeated elements and novel gene families across ecological guilds.</title>
        <authorList>
            <consortium name="Lawrence Berkeley National Laboratory"/>
            <person name="Harder C.B."/>
            <person name="Miyauchi S."/>
            <person name="Viragh M."/>
            <person name="Kuo A."/>
            <person name="Thoen E."/>
            <person name="Andreopoulos B."/>
            <person name="Lu D."/>
            <person name="Skrede I."/>
            <person name="Drula E."/>
            <person name="Henrissat B."/>
            <person name="Morin E."/>
            <person name="Kohler A."/>
            <person name="Barry K."/>
            <person name="LaButti K."/>
            <person name="Morin E."/>
            <person name="Salamov A."/>
            <person name="Lipzen A."/>
            <person name="Mereny Z."/>
            <person name="Hegedus B."/>
            <person name="Baldrian P."/>
            <person name="Stursova M."/>
            <person name="Weitz H."/>
            <person name="Taylor A."/>
            <person name="Grigoriev I.V."/>
            <person name="Nagy L.G."/>
            <person name="Martin F."/>
            <person name="Kauserud H."/>
        </authorList>
    </citation>
    <scope>NUCLEOTIDE SEQUENCE</scope>
    <source>
        <strain evidence="2">CBHHK182m</strain>
    </source>
</reference>
<proteinExistence type="predicted"/>
<dbReference type="AlphaFoldDB" id="A0AAD7H9U4"/>
<dbReference type="Proteomes" id="UP001215598">
    <property type="component" value="Unassembled WGS sequence"/>
</dbReference>
<name>A0AAD7H9U4_9AGAR</name>
<accession>A0AAD7H9U4</accession>
<protein>
    <submittedName>
        <fullName evidence="2">Uncharacterized protein</fullName>
    </submittedName>
</protein>
<feature type="compositionally biased region" description="Basic and acidic residues" evidence="1">
    <location>
        <begin position="87"/>
        <end position="97"/>
    </location>
</feature>
<evidence type="ECO:0000313" key="3">
    <source>
        <dbReference type="Proteomes" id="UP001215598"/>
    </source>
</evidence>
<feature type="region of interest" description="Disordered" evidence="1">
    <location>
        <begin position="122"/>
        <end position="149"/>
    </location>
</feature>
<dbReference type="EMBL" id="JARKIB010000307">
    <property type="protein sequence ID" value="KAJ7715484.1"/>
    <property type="molecule type" value="Genomic_DNA"/>
</dbReference>
<comment type="caution">
    <text evidence="2">The sequence shown here is derived from an EMBL/GenBank/DDBJ whole genome shotgun (WGS) entry which is preliminary data.</text>
</comment>
<organism evidence="2 3">
    <name type="scientific">Mycena metata</name>
    <dbReference type="NCBI Taxonomy" id="1033252"/>
    <lineage>
        <taxon>Eukaryota</taxon>
        <taxon>Fungi</taxon>
        <taxon>Dikarya</taxon>
        <taxon>Basidiomycota</taxon>
        <taxon>Agaricomycotina</taxon>
        <taxon>Agaricomycetes</taxon>
        <taxon>Agaricomycetidae</taxon>
        <taxon>Agaricales</taxon>
        <taxon>Marasmiineae</taxon>
        <taxon>Mycenaceae</taxon>
        <taxon>Mycena</taxon>
    </lineage>
</organism>
<evidence type="ECO:0000313" key="2">
    <source>
        <dbReference type="EMBL" id="KAJ7715484.1"/>
    </source>
</evidence>
<gene>
    <name evidence="2" type="ORF">B0H16DRAFT_1805318</name>
</gene>
<sequence length="465" mass="50386">MIHHGVQSAHSLKAKEKLGIHKALQFMGDVHLIENDEVTAANSKFAGAVIWSSELRCVSEILDWWMKKDLFKNYVRHTYGRTRRRERKGEEERREGEGCGTAGALTSPRSARANAARAHQQNLQRCARDSTSKHTWMQRGSGERDRMSAGTRRHALRVAASPSNLVPTRQRVQVRRHRGVHEGGEQEVWHGRQRVRAEIREMETSVVRGTRIYGKHIPRGALDSAVRVRGGEAMAGDTRGTRGEQGWGTREREMGWGKKYRDGVRAPASLSTLPPAFLSSAASFCTSLASVYGCIGTASVCVSKPESWSERVSEEGVNAERRYTYLVPAHKLVTMRVPAPRSSGKWLPNAPRPSMQNTSAREPEAIVPVVAGPACPGIGSSGGISFPSSPPVCIFALVTPVVALVEVLVLVVVAARAGIGSSGGIASSSSSSCGIGGDMGMPIGSRWKWNGAGREEGEEGVLVDV</sequence>
<evidence type="ECO:0000256" key="1">
    <source>
        <dbReference type="SAM" id="MobiDB-lite"/>
    </source>
</evidence>
<feature type="region of interest" description="Disordered" evidence="1">
    <location>
        <begin position="81"/>
        <end position="108"/>
    </location>
</feature>